<keyword evidence="1" id="KW-1133">Transmembrane helix</keyword>
<name>A0A939HBH9_9CLOT</name>
<accession>A0A939HBH9</accession>
<keyword evidence="4" id="KW-1185">Reference proteome</keyword>
<gene>
    <name evidence="3" type="ORF">J3A84_09690</name>
</gene>
<organism evidence="3 4">
    <name type="scientific">Proteiniclasticum aestuarii</name>
    <dbReference type="NCBI Taxonomy" id="2817862"/>
    <lineage>
        <taxon>Bacteria</taxon>
        <taxon>Bacillati</taxon>
        <taxon>Bacillota</taxon>
        <taxon>Clostridia</taxon>
        <taxon>Eubacteriales</taxon>
        <taxon>Clostridiaceae</taxon>
        <taxon>Proteiniclasticum</taxon>
    </lineage>
</organism>
<sequence length="200" mass="22804">MKNHKYLYLITLAFFGLSFVNIHFAILGVICMTIPMVLLQRDKKKTWCQGYCPRSNLYMTLGKMRKKKGKVTPMSFIKGNVKNVVLIYFGISLMIALMSTLQVALGNMAPMLIPRFLILLPISVAFPQLITLSGIPVWITHFAFRMFSMMMTTTLIGLSLSYLYKPRTWCTICPVNTISDIYIMENRKRSPGPSTQRKAS</sequence>
<dbReference type="Pfam" id="PF12801">
    <property type="entry name" value="Fer4_5"/>
    <property type="match status" value="2"/>
</dbReference>
<reference evidence="3" key="1">
    <citation type="submission" date="2021-03" db="EMBL/GenBank/DDBJ databases">
        <title>Proteiniclasticum marinus sp. nov., isolated from tidal flat sediment.</title>
        <authorList>
            <person name="Namirimu T."/>
            <person name="Yang J.-A."/>
            <person name="Yang S.-H."/>
            <person name="Kim Y.-J."/>
            <person name="Kwon K.K."/>
        </authorList>
    </citation>
    <scope>NUCLEOTIDE SEQUENCE</scope>
    <source>
        <strain evidence="3">SCR006</strain>
    </source>
</reference>
<evidence type="ECO:0000313" key="3">
    <source>
        <dbReference type="EMBL" id="MBO1265300.1"/>
    </source>
</evidence>
<evidence type="ECO:0000256" key="1">
    <source>
        <dbReference type="SAM" id="Phobius"/>
    </source>
</evidence>
<dbReference type="Proteomes" id="UP000664218">
    <property type="component" value="Unassembled WGS sequence"/>
</dbReference>
<feature type="transmembrane region" description="Helical" evidence="1">
    <location>
        <begin position="6"/>
        <end position="39"/>
    </location>
</feature>
<protein>
    <recommendedName>
        <fullName evidence="2">4Fe-4S ferredoxin-type domain-containing protein</fullName>
    </recommendedName>
</protein>
<dbReference type="EMBL" id="JAFNJU010000007">
    <property type="protein sequence ID" value="MBO1265300.1"/>
    <property type="molecule type" value="Genomic_DNA"/>
</dbReference>
<dbReference type="InterPro" id="IPR017896">
    <property type="entry name" value="4Fe4S_Fe-S-bd"/>
</dbReference>
<feature type="domain" description="4Fe-4S ferredoxin-type" evidence="2">
    <location>
        <begin position="25"/>
        <end position="70"/>
    </location>
</feature>
<keyword evidence="1" id="KW-0812">Transmembrane</keyword>
<dbReference type="AlphaFoldDB" id="A0A939HBH9"/>
<comment type="caution">
    <text evidence="3">The sequence shown here is derived from an EMBL/GenBank/DDBJ whole genome shotgun (WGS) entry which is preliminary data.</text>
</comment>
<feature type="transmembrane region" description="Helical" evidence="1">
    <location>
        <begin position="146"/>
        <end position="164"/>
    </location>
</feature>
<keyword evidence="1" id="KW-0472">Membrane</keyword>
<proteinExistence type="predicted"/>
<feature type="domain" description="4Fe-4S ferredoxin-type" evidence="2">
    <location>
        <begin position="153"/>
        <end position="182"/>
    </location>
</feature>
<evidence type="ECO:0000313" key="4">
    <source>
        <dbReference type="Proteomes" id="UP000664218"/>
    </source>
</evidence>
<feature type="transmembrane region" description="Helical" evidence="1">
    <location>
        <begin position="84"/>
        <end position="104"/>
    </location>
</feature>
<feature type="transmembrane region" description="Helical" evidence="1">
    <location>
        <begin position="116"/>
        <end position="139"/>
    </location>
</feature>
<evidence type="ECO:0000259" key="2">
    <source>
        <dbReference type="Pfam" id="PF12801"/>
    </source>
</evidence>
<dbReference type="RefSeq" id="WP_207599827.1">
    <property type="nucleotide sequence ID" value="NZ_JAFNJU010000007.1"/>
</dbReference>